<accession>A0A0B1RW18</accession>
<keyword evidence="5" id="KW-1185">Reference proteome</keyword>
<protein>
    <recommendedName>
        <fullName evidence="3">Serpin domain-containing protein</fullName>
    </recommendedName>
</protein>
<evidence type="ECO:0000256" key="2">
    <source>
        <dbReference type="RuleBase" id="RU000411"/>
    </source>
</evidence>
<dbReference type="InterPro" id="IPR000215">
    <property type="entry name" value="Serpin_fam"/>
</dbReference>
<dbReference type="Gene3D" id="3.30.497.10">
    <property type="entry name" value="Antithrombin, subunit I, domain 2"/>
    <property type="match status" value="1"/>
</dbReference>
<dbReference type="SMART" id="SM00093">
    <property type="entry name" value="SERPIN"/>
    <property type="match status" value="1"/>
</dbReference>
<comment type="similarity">
    <text evidence="1 2">Belongs to the serpin family.</text>
</comment>
<dbReference type="GO" id="GO:0005615">
    <property type="term" value="C:extracellular space"/>
    <property type="evidence" value="ECO:0007669"/>
    <property type="project" value="InterPro"/>
</dbReference>
<organism evidence="4 5">
    <name type="scientific">Oesophagostomum dentatum</name>
    <name type="common">Nodular worm</name>
    <dbReference type="NCBI Taxonomy" id="61180"/>
    <lineage>
        <taxon>Eukaryota</taxon>
        <taxon>Metazoa</taxon>
        <taxon>Ecdysozoa</taxon>
        <taxon>Nematoda</taxon>
        <taxon>Chromadorea</taxon>
        <taxon>Rhabditida</taxon>
        <taxon>Rhabditina</taxon>
        <taxon>Rhabditomorpha</taxon>
        <taxon>Strongyloidea</taxon>
        <taxon>Strongylidae</taxon>
        <taxon>Oesophagostomum</taxon>
    </lineage>
</organism>
<evidence type="ECO:0000313" key="4">
    <source>
        <dbReference type="EMBL" id="KHJ75836.1"/>
    </source>
</evidence>
<gene>
    <name evidence="4" type="ORF">OESDEN_24547</name>
</gene>
<feature type="non-terminal residue" evidence="4">
    <location>
        <position position="1"/>
    </location>
</feature>
<evidence type="ECO:0000313" key="5">
    <source>
        <dbReference type="Proteomes" id="UP000053660"/>
    </source>
</evidence>
<dbReference type="PANTHER" id="PTHR11461:SF211">
    <property type="entry name" value="GH10112P-RELATED"/>
    <property type="match status" value="1"/>
</dbReference>
<dbReference type="GO" id="GO:0004867">
    <property type="term" value="F:serine-type endopeptidase inhibitor activity"/>
    <property type="evidence" value="ECO:0007669"/>
    <property type="project" value="InterPro"/>
</dbReference>
<feature type="domain" description="Serpin" evidence="3">
    <location>
        <begin position="11"/>
        <end position="208"/>
    </location>
</feature>
<dbReference type="PANTHER" id="PTHR11461">
    <property type="entry name" value="SERINE PROTEASE INHIBITOR, SERPIN"/>
    <property type="match status" value="1"/>
</dbReference>
<reference evidence="4 5" key="1">
    <citation type="submission" date="2014-03" db="EMBL/GenBank/DDBJ databases">
        <title>Draft genome of the hookworm Oesophagostomum dentatum.</title>
        <authorList>
            <person name="Mitreva M."/>
        </authorList>
    </citation>
    <scope>NUCLEOTIDE SEQUENCE [LARGE SCALE GENOMIC DNA]</scope>
    <source>
        <strain evidence="4 5">OD-Hann</strain>
    </source>
</reference>
<dbReference type="EMBL" id="KN612354">
    <property type="protein sequence ID" value="KHJ75836.1"/>
    <property type="molecule type" value="Genomic_DNA"/>
</dbReference>
<dbReference type="Proteomes" id="UP000053660">
    <property type="component" value="Unassembled WGS sequence"/>
</dbReference>
<dbReference type="InterPro" id="IPR042185">
    <property type="entry name" value="Serpin_sf_2"/>
</dbReference>
<dbReference type="OrthoDB" id="9518664at2759"/>
<dbReference type="AlphaFoldDB" id="A0A0B1RW18"/>
<sequence>GSDSEIVEHYSRLSREVVEARNVNIQESHLFSKDFQIEKDYENAVTKKYSAKVESLDFSKAEEAAKIIDGFISNVTEGKIHDMVNAESVSGAFSLVVNAIYFTAEWRFKFDKYDNSKQNFFSSETNKREIEFMNDREVTRLYAEDDDFQVLSLPYKDDSYAFNIFLPKKRFGLEEVKKTLDGSRIQNLLSKLHGVYLTVRLFPYNASRFL</sequence>
<dbReference type="InterPro" id="IPR036186">
    <property type="entry name" value="Serpin_sf"/>
</dbReference>
<dbReference type="InterPro" id="IPR023796">
    <property type="entry name" value="Serpin_dom"/>
</dbReference>
<dbReference type="InterPro" id="IPR042178">
    <property type="entry name" value="Serpin_sf_1"/>
</dbReference>
<dbReference type="Gene3D" id="2.30.39.10">
    <property type="entry name" value="Alpha-1-antitrypsin, domain 1"/>
    <property type="match status" value="1"/>
</dbReference>
<proteinExistence type="inferred from homology"/>
<name>A0A0B1RW18_OESDE</name>
<dbReference type="Pfam" id="PF00079">
    <property type="entry name" value="Serpin"/>
    <property type="match status" value="1"/>
</dbReference>
<evidence type="ECO:0000256" key="1">
    <source>
        <dbReference type="ARBA" id="ARBA00009500"/>
    </source>
</evidence>
<dbReference type="SUPFAM" id="SSF56574">
    <property type="entry name" value="Serpins"/>
    <property type="match status" value="1"/>
</dbReference>
<evidence type="ECO:0000259" key="3">
    <source>
        <dbReference type="SMART" id="SM00093"/>
    </source>
</evidence>